<dbReference type="KEGG" id="htq:FRZ44_07500"/>
<proteinExistence type="predicted"/>
<evidence type="ECO:0000256" key="1">
    <source>
        <dbReference type="ARBA" id="ARBA00004651"/>
    </source>
</evidence>
<dbReference type="OrthoDB" id="5288404at2"/>
<evidence type="ECO:0000256" key="5">
    <source>
        <dbReference type="ARBA" id="ARBA00022989"/>
    </source>
</evidence>
<feature type="domain" description="ABC transmembrane type-1" evidence="10">
    <location>
        <begin position="17"/>
        <end position="299"/>
    </location>
</feature>
<dbReference type="InterPro" id="IPR036640">
    <property type="entry name" value="ABC1_TM_sf"/>
</dbReference>
<keyword evidence="4" id="KW-0067">ATP-binding</keyword>
<dbReference type="InterPro" id="IPR003593">
    <property type="entry name" value="AAA+_ATPase"/>
</dbReference>
<evidence type="ECO:0000259" key="10">
    <source>
        <dbReference type="PROSITE" id="PS50929"/>
    </source>
</evidence>
<keyword evidence="12" id="KW-1185">Reference proteome</keyword>
<gene>
    <name evidence="11" type="ORF">FRZ44_07500</name>
</gene>
<sequence length="597" mass="64126">MRRLLAEHVRPELPRLVAALICMAIVSAMTAALAWQMQAILDRVFGARDMAALQMVAAGTFAIFVVKGFASFGQSVLMTRMGLAIVSGLQKRLFRHVVGADLVFFHDRSPGDLVSRVINDCAQLRDALSTLLTNVGKDALTLVGLVALMFYQDWLLALIAFVAFPLAVLPIARVGRRVRRLARGTQQQTGGLATLLDEVFHGARQVKAYGMERIETARADEAVDRLFRLQLKSGRSRSALQPAMEVLGGLAIVAVMLYGGHQVIAGARTPGTFFSFITALLLAYEPLKRLANLNAAMQAGLAAADRIFAMIDLEPAIVDRPDAKPLSLQGGAIRLEQVGFAYEGAAERPALAGVDIDIPAGATIALVGPSGAGKSTVFNLIPRFFDPQSGRVTIDGQDVHNLTLASLRRSIGLVSQDVLLFDDSIRANILYGRPEASEAEIIEAARAAQAWEFIGTLPQGLDMMVGPRGAKLSGGQRQRIAIARAMLRNAPILLLDEATSNLDPESERAVQTALARLVQGRTTLVIAHRLATVAAADRIYVLDQGRVVEAGPHQELLALGGIYARLHALQFRDGEAALDDGAAPESLPAERRRQAQG</sequence>
<evidence type="ECO:0000313" key="11">
    <source>
        <dbReference type="EMBL" id="QEX15466.1"/>
    </source>
</evidence>
<protein>
    <submittedName>
        <fullName evidence="11">ABC transporter permease</fullName>
    </submittedName>
</protein>
<dbReference type="GO" id="GO:0015421">
    <property type="term" value="F:ABC-type oligopeptide transporter activity"/>
    <property type="evidence" value="ECO:0007669"/>
    <property type="project" value="TreeGrafter"/>
</dbReference>
<keyword evidence="5 8" id="KW-1133">Transmembrane helix</keyword>
<dbReference type="CDD" id="cd18552">
    <property type="entry name" value="ABC_6TM_MsbA_like"/>
    <property type="match status" value="1"/>
</dbReference>
<reference evidence="11 12" key="1">
    <citation type="submission" date="2019-08" db="EMBL/GenBank/DDBJ databases">
        <title>Hyperibacter terrae gen. nov., sp. nov. and Hyperibacter viscosus sp. nov., two new members in the family Rhodospirillaceae isolated from the rhizosphere of Hypericum perforatum.</title>
        <authorList>
            <person name="Noviana Z."/>
        </authorList>
    </citation>
    <scope>NUCLEOTIDE SEQUENCE [LARGE SCALE GENOMIC DNA]</scope>
    <source>
        <strain evidence="11 12">R5913</strain>
    </source>
</reference>
<dbReference type="InterPro" id="IPR011527">
    <property type="entry name" value="ABC1_TM_dom"/>
</dbReference>
<dbReference type="GO" id="GO:0016887">
    <property type="term" value="F:ATP hydrolysis activity"/>
    <property type="evidence" value="ECO:0007669"/>
    <property type="project" value="InterPro"/>
</dbReference>
<dbReference type="Pfam" id="PF00005">
    <property type="entry name" value="ABC_tran"/>
    <property type="match status" value="1"/>
</dbReference>
<comment type="function">
    <text evidence="7">Part of an ABC transporter complex. Transmembrane domains (TMD) form a pore in the inner membrane and the ATP-binding domain (NBD) is responsible for energy generation.</text>
</comment>
<evidence type="ECO:0000256" key="4">
    <source>
        <dbReference type="ARBA" id="ARBA00022840"/>
    </source>
</evidence>
<keyword evidence="3" id="KW-0547">Nucleotide-binding</keyword>
<name>A0A5J6ML51_9PROT</name>
<dbReference type="InterPro" id="IPR027417">
    <property type="entry name" value="P-loop_NTPase"/>
</dbReference>
<dbReference type="AlphaFoldDB" id="A0A5J6ML51"/>
<dbReference type="EMBL" id="CP042906">
    <property type="protein sequence ID" value="QEX15466.1"/>
    <property type="molecule type" value="Genomic_DNA"/>
</dbReference>
<keyword evidence="2 8" id="KW-0812">Transmembrane</keyword>
<dbReference type="GO" id="GO:0005886">
    <property type="term" value="C:plasma membrane"/>
    <property type="evidence" value="ECO:0007669"/>
    <property type="project" value="UniProtKB-SubCell"/>
</dbReference>
<evidence type="ECO:0000256" key="2">
    <source>
        <dbReference type="ARBA" id="ARBA00022692"/>
    </source>
</evidence>
<feature type="domain" description="ABC transporter" evidence="9">
    <location>
        <begin position="333"/>
        <end position="569"/>
    </location>
</feature>
<dbReference type="PROSITE" id="PS50893">
    <property type="entry name" value="ABC_TRANSPORTER_2"/>
    <property type="match status" value="1"/>
</dbReference>
<evidence type="ECO:0000313" key="12">
    <source>
        <dbReference type="Proteomes" id="UP000326202"/>
    </source>
</evidence>
<dbReference type="Gene3D" id="3.40.50.300">
    <property type="entry name" value="P-loop containing nucleotide triphosphate hydrolases"/>
    <property type="match status" value="1"/>
</dbReference>
<feature type="transmembrane region" description="Helical" evidence="8">
    <location>
        <begin position="239"/>
        <end position="259"/>
    </location>
</feature>
<dbReference type="InterPro" id="IPR003439">
    <property type="entry name" value="ABC_transporter-like_ATP-bd"/>
</dbReference>
<dbReference type="InterPro" id="IPR039421">
    <property type="entry name" value="Type_1_exporter"/>
</dbReference>
<dbReference type="FunFam" id="3.40.50.300:FF:000218">
    <property type="entry name" value="Multidrug ABC transporter ATP-binding protein"/>
    <property type="match status" value="1"/>
</dbReference>
<comment type="subcellular location">
    <subcellularLocation>
        <location evidence="1">Cell membrane</location>
        <topology evidence="1">Multi-pass membrane protein</topology>
    </subcellularLocation>
</comment>
<dbReference type="Gene3D" id="1.20.1560.10">
    <property type="entry name" value="ABC transporter type 1, transmembrane domain"/>
    <property type="match status" value="1"/>
</dbReference>
<dbReference type="Pfam" id="PF00664">
    <property type="entry name" value="ABC_membrane"/>
    <property type="match status" value="1"/>
</dbReference>
<organism evidence="11 12">
    <name type="scientific">Hypericibacter terrae</name>
    <dbReference type="NCBI Taxonomy" id="2602015"/>
    <lineage>
        <taxon>Bacteria</taxon>
        <taxon>Pseudomonadati</taxon>
        <taxon>Pseudomonadota</taxon>
        <taxon>Alphaproteobacteria</taxon>
        <taxon>Rhodospirillales</taxon>
        <taxon>Dongiaceae</taxon>
        <taxon>Hypericibacter</taxon>
    </lineage>
</organism>
<feature type="transmembrane region" description="Helical" evidence="8">
    <location>
        <begin position="154"/>
        <end position="172"/>
    </location>
</feature>
<dbReference type="PANTHER" id="PTHR43394:SF1">
    <property type="entry name" value="ATP-BINDING CASSETTE SUB-FAMILY B MEMBER 10, MITOCHONDRIAL"/>
    <property type="match status" value="1"/>
</dbReference>
<dbReference type="RefSeq" id="WP_151175915.1">
    <property type="nucleotide sequence ID" value="NZ_CP042906.1"/>
</dbReference>
<dbReference type="SUPFAM" id="SSF90123">
    <property type="entry name" value="ABC transporter transmembrane region"/>
    <property type="match status" value="1"/>
</dbReference>
<feature type="transmembrane region" description="Helical" evidence="8">
    <location>
        <begin position="16"/>
        <end position="35"/>
    </location>
</feature>
<dbReference type="SUPFAM" id="SSF52540">
    <property type="entry name" value="P-loop containing nucleoside triphosphate hydrolases"/>
    <property type="match status" value="1"/>
</dbReference>
<keyword evidence="6 8" id="KW-0472">Membrane</keyword>
<dbReference type="Proteomes" id="UP000326202">
    <property type="component" value="Chromosome"/>
</dbReference>
<dbReference type="GO" id="GO:0005524">
    <property type="term" value="F:ATP binding"/>
    <property type="evidence" value="ECO:0007669"/>
    <property type="project" value="UniProtKB-KW"/>
</dbReference>
<dbReference type="InterPro" id="IPR017871">
    <property type="entry name" value="ABC_transporter-like_CS"/>
</dbReference>
<dbReference type="SMART" id="SM00382">
    <property type="entry name" value="AAA"/>
    <property type="match status" value="1"/>
</dbReference>
<evidence type="ECO:0000256" key="8">
    <source>
        <dbReference type="SAM" id="Phobius"/>
    </source>
</evidence>
<evidence type="ECO:0000256" key="7">
    <source>
        <dbReference type="ARBA" id="ARBA00024725"/>
    </source>
</evidence>
<dbReference type="PANTHER" id="PTHR43394">
    <property type="entry name" value="ATP-DEPENDENT PERMEASE MDL1, MITOCHONDRIAL"/>
    <property type="match status" value="1"/>
</dbReference>
<dbReference type="GO" id="GO:0090374">
    <property type="term" value="P:oligopeptide export from mitochondrion"/>
    <property type="evidence" value="ECO:0007669"/>
    <property type="project" value="TreeGrafter"/>
</dbReference>
<dbReference type="PROSITE" id="PS00211">
    <property type="entry name" value="ABC_TRANSPORTER_1"/>
    <property type="match status" value="1"/>
</dbReference>
<accession>A0A5J6ML51</accession>
<evidence type="ECO:0000256" key="3">
    <source>
        <dbReference type="ARBA" id="ARBA00022741"/>
    </source>
</evidence>
<dbReference type="PROSITE" id="PS50929">
    <property type="entry name" value="ABC_TM1F"/>
    <property type="match status" value="1"/>
</dbReference>
<feature type="transmembrane region" description="Helical" evidence="8">
    <location>
        <begin position="56"/>
        <end position="77"/>
    </location>
</feature>
<evidence type="ECO:0000256" key="6">
    <source>
        <dbReference type="ARBA" id="ARBA00023136"/>
    </source>
</evidence>
<evidence type="ECO:0000259" key="9">
    <source>
        <dbReference type="PROSITE" id="PS50893"/>
    </source>
</evidence>